<dbReference type="OrthoDB" id="4424523at2759"/>
<dbReference type="Proteomes" id="UP000030706">
    <property type="component" value="Unassembled WGS sequence"/>
</dbReference>
<accession>A0A074XT66</accession>
<sequence>METGPAKLEKLMASCEHGIWGFVIYRSAYGPDSDTDFSAFIQHLKELVAEYDEIYGKHPILRETDVGDIRGSQSIRKC</sequence>
<evidence type="ECO:0000313" key="1">
    <source>
        <dbReference type="EMBL" id="KEQ88675.1"/>
    </source>
</evidence>
<dbReference type="HOGENOM" id="CLU_2621622_0_0_1"/>
<evidence type="ECO:0000313" key="2">
    <source>
        <dbReference type="Proteomes" id="UP000030706"/>
    </source>
</evidence>
<keyword evidence="2" id="KW-1185">Reference proteome</keyword>
<gene>
    <name evidence="1" type="ORF">M438DRAFT_342239</name>
</gene>
<proteinExistence type="predicted"/>
<dbReference type="EMBL" id="KL584975">
    <property type="protein sequence ID" value="KEQ88675.1"/>
    <property type="molecule type" value="Genomic_DNA"/>
</dbReference>
<dbReference type="AlphaFoldDB" id="A0A074XT66"/>
<dbReference type="RefSeq" id="XP_029764862.1">
    <property type="nucleotide sequence ID" value="XM_029904705.1"/>
</dbReference>
<protein>
    <submittedName>
        <fullName evidence="1">Uncharacterized protein</fullName>
    </submittedName>
</protein>
<name>A0A074XT66_AURPU</name>
<organism evidence="1 2">
    <name type="scientific">Aureobasidium pullulans EXF-150</name>
    <dbReference type="NCBI Taxonomy" id="1043002"/>
    <lineage>
        <taxon>Eukaryota</taxon>
        <taxon>Fungi</taxon>
        <taxon>Dikarya</taxon>
        <taxon>Ascomycota</taxon>
        <taxon>Pezizomycotina</taxon>
        <taxon>Dothideomycetes</taxon>
        <taxon>Dothideomycetidae</taxon>
        <taxon>Dothideales</taxon>
        <taxon>Saccotheciaceae</taxon>
        <taxon>Aureobasidium</taxon>
    </lineage>
</organism>
<reference evidence="1 2" key="1">
    <citation type="journal article" date="2014" name="BMC Genomics">
        <title>Genome sequencing of four Aureobasidium pullulans varieties: biotechnological potential, stress tolerance, and description of new species.</title>
        <authorList>
            <person name="Gostin Ar C."/>
            <person name="Ohm R.A."/>
            <person name="Kogej T."/>
            <person name="Sonjak S."/>
            <person name="Turk M."/>
            <person name="Zajc J."/>
            <person name="Zalar P."/>
            <person name="Grube M."/>
            <person name="Sun H."/>
            <person name="Han J."/>
            <person name="Sharma A."/>
            <person name="Chiniquy J."/>
            <person name="Ngan C.Y."/>
            <person name="Lipzen A."/>
            <person name="Barry K."/>
            <person name="Grigoriev I.V."/>
            <person name="Gunde-Cimerman N."/>
        </authorList>
    </citation>
    <scope>NUCLEOTIDE SEQUENCE [LARGE SCALE GENOMIC DNA]</scope>
    <source>
        <strain evidence="1 2">EXF-150</strain>
    </source>
</reference>
<dbReference type="GeneID" id="40747011"/>